<gene>
    <name evidence="1" type="ORF">HINF_LOCUS22535</name>
    <name evidence="2" type="ORF">HINF_LOCUS27149</name>
</gene>
<keyword evidence="3" id="KW-1185">Reference proteome</keyword>
<dbReference type="Proteomes" id="UP001642409">
    <property type="component" value="Unassembled WGS sequence"/>
</dbReference>
<comment type="caution">
    <text evidence="1">The sequence shown here is derived from an EMBL/GenBank/DDBJ whole genome shotgun (WGS) entry which is preliminary data.</text>
</comment>
<evidence type="ECO:0000313" key="2">
    <source>
        <dbReference type="EMBL" id="CAL6019859.1"/>
    </source>
</evidence>
<dbReference type="AlphaFoldDB" id="A0AA86PAC3"/>
<reference evidence="2 3" key="2">
    <citation type="submission" date="2024-07" db="EMBL/GenBank/DDBJ databases">
        <authorList>
            <person name="Akdeniz Z."/>
        </authorList>
    </citation>
    <scope>NUCLEOTIDE SEQUENCE [LARGE SCALE GENOMIC DNA]</scope>
</reference>
<evidence type="ECO:0000313" key="1">
    <source>
        <dbReference type="EMBL" id="CAI9934890.1"/>
    </source>
</evidence>
<organism evidence="1">
    <name type="scientific">Hexamita inflata</name>
    <dbReference type="NCBI Taxonomy" id="28002"/>
    <lineage>
        <taxon>Eukaryota</taxon>
        <taxon>Metamonada</taxon>
        <taxon>Diplomonadida</taxon>
        <taxon>Hexamitidae</taxon>
        <taxon>Hexamitinae</taxon>
        <taxon>Hexamita</taxon>
    </lineage>
</organism>
<name>A0AA86PAC3_9EUKA</name>
<accession>A0AA86PAC3</accession>
<protein>
    <submittedName>
        <fullName evidence="2">Hypothetical_protein</fullName>
    </submittedName>
</protein>
<proteinExistence type="predicted"/>
<sequence length="185" mass="22446">MNKFVAVAQYYLRKQYNSMIELHQALTLMQSPWFWSYLDNALKQHAYVYFVHVFSPKFGQTLSQDIKNEIYESFYKAKAFDGRRFQFGTFTRGKIDQYARFIQMDIQKFIYQLQKEYIYTDMKTCKEDSSMYSKFLEKNERFNPINTLNTSKLNSKLNTSKTQRIRIYTKEHKSFIVYNNEEEDE</sequence>
<dbReference type="EMBL" id="CATOUU010000590">
    <property type="protein sequence ID" value="CAI9934890.1"/>
    <property type="molecule type" value="Genomic_DNA"/>
</dbReference>
<evidence type="ECO:0000313" key="3">
    <source>
        <dbReference type="Proteomes" id="UP001642409"/>
    </source>
</evidence>
<dbReference type="EMBL" id="CAXDID020000084">
    <property type="protein sequence ID" value="CAL6019859.1"/>
    <property type="molecule type" value="Genomic_DNA"/>
</dbReference>
<reference evidence="1" key="1">
    <citation type="submission" date="2023-06" db="EMBL/GenBank/DDBJ databases">
        <authorList>
            <person name="Kurt Z."/>
        </authorList>
    </citation>
    <scope>NUCLEOTIDE SEQUENCE</scope>
</reference>